<evidence type="ECO:0000313" key="3">
    <source>
        <dbReference type="Proteomes" id="UP000676565"/>
    </source>
</evidence>
<dbReference type="PANTHER" id="PTHR41294">
    <property type="entry name" value="CADMIUM-INDUCED PROTEIN CADI"/>
    <property type="match status" value="1"/>
</dbReference>
<dbReference type="SUPFAM" id="SSF54593">
    <property type="entry name" value="Glyoxalase/Bleomycin resistance protein/Dihydroxybiphenyl dioxygenase"/>
    <property type="match status" value="1"/>
</dbReference>
<keyword evidence="3" id="KW-1185">Reference proteome</keyword>
<dbReference type="InterPro" id="IPR029068">
    <property type="entry name" value="Glyas_Bleomycin-R_OHBP_Dase"/>
</dbReference>
<name>A0ABS5BV38_9BACT</name>
<dbReference type="InterPro" id="IPR029063">
    <property type="entry name" value="SAM-dependent_MTases_sf"/>
</dbReference>
<protein>
    <submittedName>
        <fullName evidence="2">VOC family protein</fullName>
    </submittedName>
</protein>
<dbReference type="PANTHER" id="PTHR41294:SF1">
    <property type="entry name" value="CADMIUM-INDUCED PROTEIN CADI"/>
    <property type="match status" value="1"/>
</dbReference>
<dbReference type="InterPro" id="IPR052393">
    <property type="entry name" value="Cadmium-induced_rsp"/>
</dbReference>
<proteinExistence type="predicted"/>
<dbReference type="InterPro" id="IPR004360">
    <property type="entry name" value="Glyas_Fos-R_dOase_dom"/>
</dbReference>
<dbReference type="PROSITE" id="PS51819">
    <property type="entry name" value="VOC"/>
    <property type="match status" value="1"/>
</dbReference>
<evidence type="ECO:0000259" key="1">
    <source>
        <dbReference type="PROSITE" id="PS51819"/>
    </source>
</evidence>
<dbReference type="Gene3D" id="3.10.180.10">
    <property type="entry name" value="2,3-Dihydroxybiphenyl 1,2-Dioxygenase, domain 1"/>
    <property type="match status" value="1"/>
</dbReference>
<dbReference type="NCBIfam" id="NF041414">
    <property type="entry name" value="ArsI_CadI_VOC"/>
    <property type="match status" value="1"/>
</dbReference>
<dbReference type="InterPro" id="IPR037523">
    <property type="entry name" value="VOC_core"/>
</dbReference>
<gene>
    <name evidence="2" type="ORF">J8F10_20195</name>
</gene>
<dbReference type="InterPro" id="IPR049789">
    <property type="entry name" value="ArsI/CadI-like"/>
</dbReference>
<organism evidence="2 3">
    <name type="scientific">Gemmata palustris</name>
    <dbReference type="NCBI Taxonomy" id="2822762"/>
    <lineage>
        <taxon>Bacteria</taxon>
        <taxon>Pseudomonadati</taxon>
        <taxon>Planctomycetota</taxon>
        <taxon>Planctomycetia</taxon>
        <taxon>Gemmatales</taxon>
        <taxon>Gemmataceae</taxon>
        <taxon>Gemmata</taxon>
    </lineage>
</organism>
<dbReference type="Gene3D" id="3.40.50.150">
    <property type="entry name" value="Vaccinia Virus protein VP39"/>
    <property type="match status" value="1"/>
</dbReference>
<evidence type="ECO:0000313" key="2">
    <source>
        <dbReference type="EMBL" id="MBP3957576.1"/>
    </source>
</evidence>
<accession>A0ABS5BV38</accession>
<dbReference type="SUPFAM" id="SSF53335">
    <property type="entry name" value="S-adenosyl-L-methionine-dependent methyltransferases"/>
    <property type="match status" value="1"/>
</dbReference>
<sequence>MSSLNVIEEPVKFHLSLNVPDLARAVEFYALLFGHPPAKRHDDYAKFELDDPPVVFSLSPHPPGPGASLSHIGLRVASDDTIRRYRDRLEAAGVCTQAQDGTTCGYAKQNKLWVSDPFGNFWEVYRVEEDVRPEAVRKSLEGAAARTDIESLAHPQTGAVWEHFVTSAAPDRIPHPDAALDEVRLTGTFNADLSDSQRAALLNEAARVLKPGGKVVAHGLMGDRTFPGARPELPGLAAMVARVPVQTEPIEALRRAGFVGVQVVKYTEKAWFVLEGVELREVKLVAWKPGATVAAGGETRQVLYKGPFARATADGGRTFERGKRVTVPAAVWDQLRLGPTAEQFLFFEPGHPAPCAR</sequence>
<reference evidence="2 3" key="1">
    <citation type="submission" date="2021-04" db="EMBL/GenBank/DDBJ databases">
        <authorList>
            <person name="Ivanova A."/>
        </authorList>
    </citation>
    <scope>NUCLEOTIDE SEQUENCE [LARGE SCALE GENOMIC DNA]</scope>
    <source>
        <strain evidence="2 3">G18</strain>
    </source>
</reference>
<dbReference type="RefSeq" id="WP_210656764.1">
    <property type="nucleotide sequence ID" value="NZ_JAGKQQ010000001.1"/>
</dbReference>
<dbReference type="EMBL" id="JAGKQQ010000001">
    <property type="protein sequence ID" value="MBP3957576.1"/>
    <property type="molecule type" value="Genomic_DNA"/>
</dbReference>
<feature type="domain" description="VOC" evidence="1">
    <location>
        <begin position="11"/>
        <end position="127"/>
    </location>
</feature>
<dbReference type="Pfam" id="PF00903">
    <property type="entry name" value="Glyoxalase"/>
    <property type="match status" value="1"/>
</dbReference>
<comment type="caution">
    <text evidence="2">The sequence shown here is derived from an EMBL/GenBank/DDBJ whole genome shotgun (WGS) entry which is preliminary data.</text>
</comment>
<dbReference type="Proteomes" id="UP000676565">
    <property type="component" value="Unassembled WGS sequence"/>
</dbReference>